<evidence type="ECO:0000256" key="1">
    <source>
        <dbReference type="ARBA" id="ARBA00022741"/>
    </source>
</evidence>
<dbReference type="PANTHER" id="PTHR10695:SF46">
    <property type="entry name" value="BIFUNCTIONAL COENZYME A SYNTHASE-RELATED"/>
    <property type="match status" value="1"/>
</dbReference>
<dbReference type="OrthoDB" id="9812943at2"/>
<comment type="catalytic activity">
    <reaction evidence="3">
        <text>3'-dephospho-CoA + ATP = ADP + CoA + H(+)</text>
        <dbReference type="Rhea" id="RHEA:18245"/>
        <dbReference type="ChEBI" id="CHEBI:15378"/>
        <dbReference type="ChEBI" id="CHEBI:30616"/>
        <dbReference type="ChEBI" id="CHEBI:57287"/>
        <dbReference type="ChEBI" id="CHEBI:57328"/>
        <dbReference type="ChEBI" id="CHEBI:456216"/>
        <dbReference type="EC" id="2.7.1.24"/>
    </reaction>
</comment>
<dbReference type="GO" id="GO:0005524">
    <property type="term" value="F:ATP binding"/>
    <property type="evidence" value="ECO:0007669"/>
    <property type="project" value="UniProtKB-UniRule"/>
</dbReference>
<dbReference type="InterPro" id="IPR001977">
    <property type="entry name" value="Depp_CoAkinase"/>
</dbReference>
<accession>A0A1J1LU54</accession>
<dbReference type="STRING" id="671072.PL921480238"/>
<dbReference type="AlphaFoldDB" id="A0A1J1LU54"/>
<evidence type="ECO:0000256" key="4">
    <source>
        <dbReference type="NCBIfam" id="TIGR00152"/>
    </source>
</evidence>
<dbReference type="HAMAP" id="MF_00376">
    <property type="entry name" value="Dephospho_CoA_kinase"/>
    <property type="match status" value="1"/>
</dbReference>
<comment type="subcellular location">
    <subcellularLocation>
        <location evidence="3">Cytoplasm</location>
    </subcellularLocation>
</comment>
<dbReference type="EC" id="2.7.1.24" evidence="3 4"/>
<comment type="similarity">
    <text evidence="3">Belongs to the CoaE family.</text>
</comment>
<dbReference type="EMBL" id="CZDF01000188">
    <property type="protein sequence ID" value="CUR36128.1"/>
    <property type="molecule type" value="Genomic_DNA"/>
</dbReference>
<keyword evidence="3" id="KW-0173">Coenzyme A biosynthesis</keyword>
<evidence type="ECO:0000313" key="5">
    <source>
        <dbReference type="EMBL" id="CUR36128.1"/>
    </source>
</evidence>
<dbReference type="PROSITE" id="PS51219">
    <property type="entry name" value="DPCK"/>
    <property type="match status" value="1"/>
</dbReference>
<dbReference type="GO" id="GO:0015937">
    <property type="term" value="P:coenzyme A biosynthetic process"/>
    <property type="evidence" value="ECO:0007669"/>
    <property type="project" value="UniProtKB-UniRule"/>
</dbReference>
<comment type="pathway">
    <text evidence="3">Cofactor biosynthesis; coenzyme A biosynthesis; CoA from (R)-pantothenate: step 5/5.</text>
</comment>
<dbReference type="UniPathway" id="UPA00241">
    <property type="reaction ID" value="UER00356"/>
</dbReference>
<feature type="binding site" evidence="3">
    <location>
        <begin position="11"/>
        <end position="16"/>
    </location>
    <ligand>
        <name>ATP</name>
        <dbReference type="ChEBI" id="CHEBI:30616"/>
    </ligand>
</feature>
<dbReference type="Gene3D" id="3.40.50.300">
    <property type="entry name" value="P-loop containing nucleotide triphosphate hydrolases"/>
    <property type="match status" value="1"/>
</dbReference>
<dbReference type="PANTHER" id="PTHR10695">
    <property type="entry name" value="DEPHOSPHO-COA KINASE-RELATED"/>
    <property type="match status" value="1"/>
</dbReference>
<gene>
    <name evidence="3 5" type="primary">coaE</name>
    <name evidence="5" type="ORF">PL921480238</name>
</gene>
<dbReference type="Proteomes" id="UP000184315">
    <property type="component" value="Unassembled WGS sequence"/>
</dbReference>
<protein>
    <recommendedName>
        <fullName evidence="3 4">Dephospho-CoA kinase</fullName>
        <ecNumber evidence="3 4">2.7.1.24</ecNumber>
    </recommendedName>
    <alternativeName>
        <fullName evidence="3">Dephosphocoenzyme A kinase</fullName>
    </alternativeName>
</protein>
<dbReference type="CDD" id="cd02022">
    <property type="entry name" value="DPCK"/>
    <property type="match status" value="1"/>
</dbReference>
<reference evidence="6" key="1">
    <citation type="submission" date="2015-10" db="EMBL/GenBank/DDBJ databases">
        <authorList>
            <person name="Regsiter A."/>
            <person name="william w."/>
        </authorList>
    </citation>
    <scope>NUCLEOTIDE SEQUENCE [LARGE SCALE GENOMIC DNA]</scope>
</reference>
<keyword evidence="2 3" id="KW-0067">ATP-binding</keyword>
<keyword evidence="3 5" id="KW-0418">Kinase</keyword>
<keyword evidence="1 3" id="KW-0547">Nucleotide-binding</keyword>
<dbReference type="SUPFAM" id="SSF52540">
    <property type="entry name" value="P-loop containing nucleoside triphosphate hydrolases"/>
    <property type="match status" value="1"/>
</dbReference>
<comment type="function">
    <text evidence="3">Catalyzes the phosphorylation of the 3'-hydroxyl group of dephosphocoenzyme A to form coenzyme A.</text>
</comment>
<sequence>MRLIGLTGGIGTGKTTVSNYLANTYQLPIWDADLYAREAVKPGSPILQSIIQRYGNDILLFDGNLNRQRLASLIFSDSSARTWVEQQIHPFVRHCFVNNIQQLNAKILQNPDRNTPQYADGVLVIPLLFESKMTDLVTEIWVVYSPPEQQYSRLIQREKMISNRILTFEEAQARIQSQMSLEEKCQQADVILYNSSTPEELFKQVDAALQG</sequence>
<evidence type="ECO:0000256" key="2">
    <source>
        <dbReference type="ARBA" id="ARBA00022840"/>
    </source>
</evidence>
<evidence type="ECO:0000256" key="3">
    <source>
        <dbReference type="HAMAP-Rule" id="MF_00376"/>
    </source>
</evidence>
<dbReference type="InterPro" id="IPR027417">
    <property type="entry name" value="P-loop_NTPase"/>
</dbReference>
<keyword evidence="3" id="KW-0963">Cytoplasm</keyword>
<dbReference type="GO" id="GO:0004140">
    <property type="term" value="F:dephospho-CoA kinase activity"/>
    <property type="evidence" value="ECO:0007669"/>
    <property type="project" value="UniProtKB-UniRule"/>
</dbReference>
<dbReference type="GO" id="GO:0005737">
    <property type="term" value="C:cytoplasm"/>
    <property type="evidence" value="ECO:0007669"/>
    <property type="project" value="UniProtKB-SubCell"/>
</dbReference>
<dbReference type="NCBIfam" id="TIGR00152">
    <property type="entry name" value="dephospho-CoA kinase"/>
    <property type="match status" value="1"/>
</dbReference>
<name>A0A1J1LU54_9CYAN</name>
<dbReference type="RefSeq" id="WP_072717240.1">
    <property type="nucleotide sequence ID" value="NZ_LN889764.1"/>
</dbReference>
<proteinExistence type="inferred from homology"/>
<evidence type="ECO:0000313" key="6">
    <source>
        <dbReference type="Proteomes" id="UP000184315"/>
    </source>
</evidence>
<organism evidence="5 6">
    <name type="scientific">Planktothrix tepida PCC 9214</name>
    <dbReference type="NCBI Taxonomy" id="671072"/>
    <lineage>
        <taxon>Bacteria</taxon>
        <taxon>Bacillati</taxon>
        <taxon>Cyanobacteriota</taxon>
        <taxon>Cyanophyceae</taxon>
        <taxon>Oscillatoriophycideae</taxon>
        <taxon>Oscillatoriales</taxon>
        <taxon>Microcoleaceae</taxon>
        <taxon>Planktothrix</taxon>
    </lineage>
</organism>
<keyword evidence="3 5" id="KW-0808">Transferase</keyword>
<dbReference type="Pfam" id="PF01121">
    <property type="entry name" value="CoaE"/>
    <property type="match status" value="1"/>
</dbReference>
<keyword evidence="6" id="KW-1185">Reference proteome</keyword>